<evidence type="ECO:0000313" key="2">
    <source>
        <dbReference type="EMBL" id="SDY66922.1"/>
    </source>
</evidence>
<dbReference type="SUPFAM" id="SSF109854">
    <property type="entry name" value="DinB/YfiT-like putative metalloenzymes"/>
    <property type="match status" value="1"/>
</dbReference>
<dbReference type="NCBIfam" id="TIGR03086">
    <property type="entry name" value="TIGR03086 family metal-binding protein"/>
    <property type="match status" value="1"/>
</dbReference>
<name>A0A1H3LR60_9PSEU</name>
<dbReference type="Gene3D" id="1.20.120.450">
    <property type="entry name" value="dinb family like domain"/>
    <property type="match status" value="1"/>
</dbReference>
<dbReference type="InterPro" id="IPR017520">
    <property type="entry name" value="CHP03086"/>
</dbReference>
<dbReference type="EMBL" id="FNOK01000032">
    <property type="protein sequence ID" value="SDY66922.1"/>
    <property type="molecule type" value="Genomic_DNA"/>
</dbReference>
<accession>A0A1H3LR60</accession>
<keyword evidence="3" id="KW-1185">Reference proteome</keyword>
<dbReference type="OrthoDB" id="5185819at2"/>
<dbReference type="InterPro" id="IPR017517">
    <property type="entry name" value="Maleyloyr_isom"/>
</dbReference>
<reference evidence="3" key="1">
    <citation type="submission" date="2016-10" db="EMBL/GenBank/DDBJ databases">
        <authorList>
            <person name="Varghese N."/>
            <person name="Submissions S."/>
        </authorList>
    </citation>
    <scope>NUCLEOTIDE SEQUENCE [LARGE SCALE GENOMIC DNA]</scope>
    <source>
        <strain evidence="3">CGMCC 4.3530</strain>
    </source>
</reference>
<dbReference type="RefSeq" id="WP_093271194.1">
    <property type="nucleotide sequence ID" value="NZ_FNOK01000032.1"/>
</dbReference>
<proteinExistence type="predicted"/>
<dbReference type="InterPro" id="IPR024344">
    <property type="entry name" value="MDMPI_metal-binding"/>
</dbReference>
<dbReference type="Pfam" id="PF11716">
    <property type="entry name" value="MDMPI_N"/>
    <property type="match status" value="1"/>
</dbReference>
<gene>
    <name evidence="2" type="ORF">SAMN05216215_103221</name>
</gene>
<evidence type="ECO:0000259" key="1">
    <source>
        <dbReference type="Pfam" id="PF11716"/>
    </source>
</evidence>
<evidence type="ECO:0000313" key="3">
    <source>
        <dbReference type="Proteomes" id="UP000199529"/>
    </source>
</evidence>
<dbReference type="GO" id="GO:0046872">
    <property type="term" value="F:metal ion binding"/>
    <property type="evidence" value="ECO:0007669"/>
    <property type="project" value="InterPro"/>
</dbReference>
<protein>
    <submittedName>
        <fullName evidence="2">TIGR03086 family protein</fullName>
    </submittedName>
</protein>
<sequence length="193" mass="19760">MTDLPDLGPAAEHLATLLGNVADEQLGAPTPCTEYTLGDLIDHVSGLSLAFAAAAAKDSSLTGGGPSGDATRLPADWRARIPTQLTAVAEAWREPAAWDGMTQAGGIQLPGQVAGVVALNELVVHGWDIAKATGQQFRCDAASLATALEFVSMAATEEPSPDSPFGPTVAVPADATPLDKLIGLTGRNPAWQP</sequence>
<dbReference type="NCBIfam" id="TIGR03083">
    <property type="entry name" value="maleylpyruvate isomerase family mycothiol-dependent enzyme"/>
    <property type="match status" value="1"/>
</dbReference>
<organism evidence="2 3">
    <name type="scientific">Saccharopolyspora shandongensis</name>
    <dbReference type="NCBI Taxonomy" id="418495"/>
    <lineage>
        <taxon>Bacteria</taxon>
        <taxon>Bacillati</taxon>
        <taxon>Actinomycetota</taxon>
        <taxon>Actinomycetes</taxon>
        <taxon>Pseudonocardiales</taxon>
        <taxon>Pseudonocardiaceae</taxon>
        <taxon>Saccharopolyspora</taxon>
    </lineage>
</organism>
<dbReference type="AlphaFoldDB" id="A0A1H3LR60"/>
<dbReference type="Proteomes" id="UP000199529">
    <property type="component" value="Unassembled WGS sequence"/>
</dbReference>
<dbReference type="STRING" id="418495.SAMN05216215_103221"/>
<dbReference type="InterPro" id="IPR034660">
    <property type="entry name" value="DinB/YfiT-like"/>
</dbReference>
<feature type="domain" description="Mycothiol-dependent maleylpyruvate isomerase metal-binding" evidence="1">
    <location>
        <begin position="9"/>
        <end position="130"/>
    </location>
</feature>